<dbReference type="Pfam" id="PF10358">
    <property type="entry name" value="NT-C2"/>
    <property type="match status" value="1"/>
</dbReference>
<organism evidence="3 4">
    <name type="scientific">Spirodela intermedia</name>
    <name type="common">Intermediate duckweed</name>
    <dbReference type="NCBI Taxonomy" id="51605"/>
    <lineage>
        <taxon>Eukaryota</taxon>
        <taxon>Viridiplantae</taxon>
        <taxon>Streptophyta</taxon>
        <taxon>Embryophyta</taxon>
        <taxon>Tracheophyta</taxon>
        <taxon>Spermatophyta</taxon>
        <taxon>Magnoliopsida</taxon>
        <taxon>Liliopsida</taxon>
        <taxon>Araceae</taxon>
        <taxon>Lemnoideae</taxon>
        <taxon>Spirodela</taxon>
    </lineage>
</organism>
<dbReference type="InterPro" id="IPR019448">
    <property type="entry name" value="NT-C2"/>
</dbReference>
<dbReference type="PROSITE" id="PS51840">
    <property type="entry name" value="C2_NT"/>
    <property type="match status" value="1"/>
</dbReference>
<sequence>MVARMMRWPPWPPLHSKNFQVKLVLLRLEAPLGLQGPDDLAGGAPTGQEANAEAAAPEKKKVLTAEVRWKGPKTTLTSLRRPSIKRNCTRALEALDLRPLKEGEEGEEGFLSGVVSVVEWNEEFRSVCCLTSHKHNAYHPWEVAFSVLDSNGGPSRRKMFVIGSASLNLSEFVSAAEGKEIQMNIPLATSGAIPEPPLSLLISLSLMEMRPAEESSDARSIVPVPLSPAPVDALHAERDELSALKAGLRKVKIFTELMSARRSKKACGEDEGSEGRCSARSEDGEHSSCPFDTDSPAEEDADEGDDHAEEHSIRKSFSYGTLASANYLGGSCYSQMRTSGEFDDWVYYSHSRSDVGSSSAAAAGKAAPFLEVPSSSLQPSRRSILPWRKRKLSFRSPKARGEPLLKKAYGEEGGDDIDYDRRQLSSSDESLMGHEAAGAGAAGAAGQQVLCGSEFGDEGFAVGSWGEKEVVSRDGRMKIRTQVFFASIDQRSEQAAGESACTALVAVVADWLQANGDAIPIKSQFDSLIREGSREWRNLCEHEAYRQRFPDRHFDLDTVLHAKIRPLSVAAGKSFVGFFHPEGTTTTTTTTGSDGGGGADGSGFDFLQEAMSFDSIWDEVSRAATEQRSRPAPGGGSPQQQVYIVSWNDHFFVLKVEEAAYYIIDTLGERLHEGCNQAYILKFDDATTISLLSPHQKPAAAGEAVVAQPETLQQAGGVAGAVEEEVAAETEEVEAEEEVVVCRGKESCKEYIKSFLAAIPIRELQADVRKGLMASTPIHHRLQIEFHFTEPSSPPPPESPEQRASSLV</sequence>
<feature type="compositionally biased region" description="Basic and acidic residues" evidence="1">
    <location>
        <begin position="273"/>
        <end position="286"/>
    </location>
</feature>
<reference evidence="3" key="1">
    <citation type="submission" date="2020-02" db="EMBL/GenBank/DDBJ databases">
        <authorList>
            <person name="Scholz U."/>
            <person name="Mascher M."/>
            <person name="Fiebig A."/>
        </authorList>
    </citation>
    <scope>NUCLEOTIDE SEQUENCE</scope>
</reference>
<dbReference type="OrthoDB" id="733571at2759"/>
<evidence type="ECO:0000259" key="2">
    <source>
        <dbReference type="PROSITE" id="PS51840"/>
    </source>
</evidence>
<proteinExistence type="predicted"/>
<name>A0A7I8KBS0_SPIIN</name>
<dbReference type="PANTHER" id="PTHR31182:SF15">
    <property type="entry name" value="F26K24.5 PROTEIN"/>
    <property type="match status" value="1"/>
</dbReference>
<keyword evidence="4" id="KW-1185">Reference proteome</keyword>
<feature type="region of interest" description="Disordered" evidence="1">
    <location>
        <begin position="37"/>
        <end position="57"/>
    </location>
</feature>
<protein>
    <recommendedName>
        <fullName evidence="2">C2 NT-type domain-containing protein</fullName>
    </recommendedName>
</protein>
<evidence type="ECO:0000313" key="3">
    <source>
        <dbReference type="EMBL" id="CAA7394706.1"/>
    </source>
</evidence>
<feature type="region of interest" description="Disordered" evidence="1">
    <location>
        <begin position="264"/>
        <end position="313"/>
    </location>
</feature>
<dbReference type="PANTHER" id="PTHR31182">
    <property type="entry name" value="C2 NT-TYPE DOMAIN-CONTAINING PROTEIN"/>
    <property type="match status" value="1"/>
</dbReference>
<feature type="compositionally biased region" description="Acidic residues" evidence="1">
    <location>
        <begin position="295"/>
        <end position="307"/>
    </location>
</feature>
<gene>
    <name evidence="3" type="ORF">SI8410_04005367</name>
</gene>
<accession>A0A7I8KBS0</accession>
<evidence type="ECO:0000256" key="1">
    <source>
        <dbReference type="SAM" id="MobiDB-lite"/>
    </source>
</evidence>
<dbReference type="Proteomes" id="UP000663760">
    <property type="component" value="Chromosome 4"/>
</dbReference>
<feature type="region of interest" description="Disordered" evidence="1">
    <location>
        <begin position="788"/>
        <end position="808"/>
    </location>
</feature>
<dbReference type="AlphaFoldDB" id="A0A7I8KBS0"/>
<feature type="domain" description="C2 NT-type" evidence="2">
    <location>
        <begin position="9"/>
        <end position="206"/>
    </location>
</feature>
<dbReference type="EMBL" id="LR746267">
    <property type="protein sequence ID" value="CAA7394706.1"/>
    <property type="molecule type" value="Genomic_DNA"/>
</dbReference>
<evidence type="ECO:0000313" key="4">
    <source>
        <dbReference type="Proteomes" id="UP000663760"/>
    </source>
</evidence>